<evidence type="ECO:0000256" key="3">
    <source>
        <dbReference type="ARBA" id="ARBA00022475"/>
    </source>
</evidence>
<dbReference type="RefSeq" id="WP_076816907.1">
    <property type="nucleotide sequence ID" value="NZ_MOMC01000025.1"/>
</dbReference>
<evidence type="ECO:0000256" key="5">
    <source>
        <dbReference type="ARBA" id="ARBA00022989"/>
    </source>
</evidence>
<gene>
    <name evidence="9" type="ORF">BL253_13310</name>
</gene>
<organism evidence="9 10">
    <name type="scientific">Pseudofrankia asymbiotica</name>
    <dbReference type="NCBI Taxonomy" id="1834516"/>
    <lineage>
        <taxon>Bacteria</taxon>
        <taxon>Bacillati</taxon>
        <taxon>Actinomycetota</taxon>
        <taxon>Actinomycetes</taxon>
        <taxon>Frankiales</taxon>
        <taxon>Frankiaceae</taxon>
        <taxon>Pseudofrankia</taxon>
    </lineage>
</organism>
<reference evidence="10" key="1">
    <citation type="submission" date="2016-10" db="EMBL/GenBank/DDBJ databases">
        <title>Frankia sp. NRRL B-16386 Genome sequencing.</title>
        <authorList>
            <person name="Ghodhbane-Gtari F."/>
            <person name="Swanson E."/>
            <person name="Gueddou A."/>
            <person name="Hezbri K."/>
            <person name="Ktari K."/>
            <person name="Nouioui I."/>
            <person name="Morris K."/>
            <person name="Simpson S."/>
            <person name="Abebe-Akele F."/>
            <person name="Thomas K."/>
            <person name="Gtari M."/>
            <person name="Tisa L.S."/>
        </authorList>
    </citation>
    <scope>NUCLEOTIDE SEQUENCE [LARGE SCALE GENOMIC DNA]</scope>
    <source>
        <strain evidence="10">NRRL B-16386</strain>
    </source>
</reference>
<comment type="caution">
    <text evidence="9">The sequence shown here is derived from an EMBL/GenBank/DDBJ whole genome shotgun (WGS) entry which is preliminary data.</text>
</comment>
<evidence type="ECO:0000313" key="9">
    <source>
        <dbReference type="EMBL" id="ONH30469.1"/>
    </source>
</evidence>
<accession>A0A1V2IC56</accession>
<dbReference type="GO" id="GO:0022857">
    <property type="term" value="F:transmembrane transporter activity"/>
    <property type="evidence" value="ECO:0007669"/>
    <property type="project" value="InterPro"/>
</dbReference>
<feature type="transmembrane region" description="Helical" evidence="8">
    <location>
        <begin position="54"/>
        <end position="79"/>
    </location>
</feature>
<dbReference type="InterPro" id="IPR045324">
    <property type="entry name" value="Small_multidrug_res"/>
</dbReference>
<proteinExistence type="inferred from homology"/>
<evidence type="ECO:0000256" key="7">
    <source>
        <dbReference type="RuleBase" id="RU003942"/>
    </source>
</evidence>
<evidence type="ECO:0000313" key="10">
    <source>
        <dbReference type="Proteomes" id="UP000188929"/>
    </source>
</evidence>
<dbReference type="InterPro" id="IPR000390">
    <property type="entry name" value="Small_drug/metabolite_transptr"/>
</dbReference>
<dbReference type="Pfam" id="PF00893">
    <property type="entry name" value="Multi_Drug_Res"/>
    <property type="match status" value="1"/>
</dbReference>
<dbReference type="STRING" id="1834516.BL253_13310"/>
<protein>
    <submittedName>
        <fullName evidence="9">Ligand-binding protein SH3</fullName>
    </submittedName>
</protein>
<keyword evidence="6 8" id="KW-0472">Membrane</keyword>
<dbReference type="GO" id="GO:0005886">
    <property type="term" value="C:plasma membrane"/>
    <property type="evidence" value="ECO:0007669"/>
    <property type="project" value="UniProtKB-SubCell"/>
</dbReference>
<evidence type="ECO:0000256" key="8">
    <source>
        <dbReference type="SAM" id="Phobius"/>
    </source>
</evidence>
<dbReference type="FunFam" id="1.10.3730.20:FF:000001">
    <property type="entry name" value="Quaternary ammonium compound resistance transporter SugE"/>
    <property type="match status" value="1"/>
</dbReference>
<evidence type="ECO:0000256" key="1">
    <source>
        <dbReference type="ARBA" id="ARBA00004651"/>
    </source>
</evidence>
<keyword evidence="4 7" id="KW-0812">Transmembrane</keyword>
<sequence>MTAAVQLALAIVLEIVATTALRQSNGFTRLWPTLLVATCYPVSFYLLSRALRTISLAVAYAIWSGAGTAIVAMIGVLAFKEEMSVLKASCLGLIILGVIGLQLGGSQR</sequence>
<keyword evidence="5 8" id="KW-1133">Transmembrane helix</keyword>
<dbReference type="InterPro" id="IPR037185">
    <property type="entry name" value="EmrE-like"/>
</dbReference>
<dbReference type="AlphaFoldDB" id="A0A1V2IC56"/>
<evidence type="ECO:0000256" key="4">
    <source>
        <dbReference type="ARBA" id="ARBA00022692"/>
    </source>
</evidence>
<evidence type="ECO:0000256" key="6">
    <source>
        <dbReference type="ARBA" id="ARBA00023136"/>
    </source>
</evidence>
<dbReference type="EMBL" id="MOMC01000025">
    <property type="protein sequence ID" value="ONH30469.1"/>
    <property type="molecule type" value="Genomic_DNA"/>
</dbReference>
<keyword evidence="2" id="KW-0813">Transport</keyword>
<dbReference type="Proteomes" id="UP000188929">
    <property type="component" value="Unassembled WGS sequence"/>
</dbReference>
<dbReference type="Gene3D" id="1.10.3730.20">
    <property type="match status" value="1"/>
</dbReference>
<comment type="similarity">
    <text evidence="7">Belongs to the drug/metabolite transporter (DMT) superfamily. Small multidrug resistance (SMR) (TC 2.A.7.1) family.</text>
</comment>
<comment type="subcellular location">
    <subcellularLocation>
        <location evidence="1 7">Cell membrane</location>
        <topology evidence="1 7">Multi-pass membrane protein</topology>
    </subcellularLocation>
</comment>
<dbReference type="SUPFAM" id="SSF103481">
    <property type="entry name" value="Multidrug resistance efflux transporter EmrE"/>
    <property type="match status" value="1"/>
</dbReference>
<name>A0A1V2IC56_9ACTN</name>
<feature type="transmembrane region" description="Helical" evidence="8">
    <location>
        <begin position="30"/>
        <end position="47"/>
    </location>
</feature>
<dbReference type="PANTHER" id="PTHR30561">
    <property type="entry name" value="SMR FAMILY PROTON-DEPENDENT DRUG EFFLUX TRANSPORTER SUGE"/>
    <property type="match status" value="1"/>
</dbReference>
<feature type="transmembrane region" description="Helical" evidence="8">
    <location>
        <begin position="85"/>
        <end position="104"/>
    </location>
</feature>
<evidence type="ECO:0000256" key="2">
    <source>
        <dbReference type="ARBA" id="ARBA00022448"/>
    </source>
</evidence>
<keyword evidence="3" id="KW-1003">Cell membrane</keyword>
<dbReference type="PANTHER" id="PTHR30561:SF1">
    <property type="entry name" value="MULTIDRUG TRANSPORTER EMRE"/>
    <property type="match status" value="1"/>
</dbReference>
<dbReference type="OrthoDB" id="3175079at2"/>
<keyword evidence="10" id="KW-1185">Reference proteome</keyword>